<accession>A0A4Y9Z3K3</accession>
<organism evidence="3 4">
    <name type="scientific">Dentipellis fragilis</name>
    <dbReference type="NCBI Taxonomy" id="205917"/>
    <lineage>
        <taxon>Eukaryota</taxon>
        <taxon>Fungi</taxon>
        <taxon>Dikarya</taxon>
        <taxon>Basidiomycota</taxon>
        <taxon>Agaricomycotina</taxon>
        <taxon>Agaricomycetes</taxon>
        <taxon>Russulales</taxon>
        <taxon>Hericiaceae</taxon>
        <taxon>Dentipellis</taxon>
    </lineage>
</organism>
<feature type="compositionally biased region" description="Basic and acidic residues" evidence="1">
    <location>
        <begin position="788"/>
        <end position="809"/>
    </location>
</feature>
<keyword evidence="4" id="KW-1185">Reference proteome</keyword>
<evidence type="ECO:0000259" key="2">
    <source>
        <dbReference type="Pfam" id="PF20411"/>
    </source>
</evidence>
<proteinExistence type="predicted"/>
<dbReference type="EMBL" id="SEOQ01000160">
    <property type="protein sequence ID" value="TFY68478.1"/>
    <property type="molecule type" value="Genomic_DNA"/>
</dbReference>
<feature type="compositionally biased region" description="Acidic residues" evidence="1">
    <location>
        <begin position="778"/>
        <end position="787"/>
    </location>
</feature>
<name>A0A4Y9Z3K3_9AGAM</name>
<sequence>MPDLDYDGKTAELAGLWDEYNTAQIRSLTKDTTRRTELLRECIESVLTDWLSDVWSVTYEFQTEFELVHKCLRFAANTVAKVANTKHSACDCFCSTYNLFLTLERVKSKGSVNVFHLRGIESFYLPLLWVWRDLILTMLTYGQERHKKHLPEMLDNIRRVVGWAGLEYLPNGGIKFDDHDETYGPAYRSKWLKKHRNTIETLTPRSAPKQPEYWSAAIKASMPDLLACVDMQMLDYFNEHPDQALYRRILRMTTPSRREAVKQQLHRTLHDYAYLSPDCFAVALDIFTQDRVFEKVSELLFKGAHILCPCDTPIYQRAVAALAYELTRPSSAMDPVLQRREYLDKLLAIIEKDLLDTALSIHARLLYVFSGLDDEEHAKELQNILGLQPGSATRQSRLKAWIAAVAMPKPLDWRAAAATVLGLPLPLPSNLSTNVQGEPDKSDMDEMGFGSNEILGLYVEPTFPIEILDGRDTPIPGDLQDLMDILKPQMTRRFMGWVGALKDLPRCMVPLSHVYHETVARMPFLVGDDVTEQMEDWISQKSPHDRYIEDAIRVLHTFVDMFVEIEKQDAEMQARAEVKDLVKAAVAAGFRGPACSLPAVSSVMDRLTKAELELLGAEELRQLVWQLQGRLADRDAAGDANSTVSKVKIEAANSSFDKENEPEVIDLTSDGPDEPGPSIRQPRRPLSHEHRAQNISAKRRSTMFDDLPRSKKLKVDVEDRINFDGDTVSRHASPQTNAMAGPSTLKIKQTDSPAAASILEPFPDDTSVGIPESPLSEIAEDDPEEDEVTHGREESPFSDENSSRWKRADEAWTSASTALKFKKKYDEDRITLQNRIDAVGRDPFPIALDPAIRNAGVSRDFMSAVYGSSPQGTFPTISPDKLAMHGLNDFMYINTEFNPFAPQEPGETALFFIAGLIDGKVWPPLSRVFVKKEVGQWVYMGQYKVEEMQPLSAEEWLLQSDIVRNTWVREIFKSKWGRQIRATIIFRQKKKRDLTKEELAKMLKSNDHFCGTSIPEIQKVFDEGKQSLEVMTMKCMDYDEAFQRRIIAKFAAWPGRSGSKKVTQTKVRARRPQTHRMARAPASEAESDASTGSAVDESEQGDRQSNM</sequence>
<protein>
    <recommendedName>
        <fullName evidence="2">DUF6697 domain-containing protein</fullName>
    </recommendedName>
</protein>
<feature type="compositionally biased region" description="Basic residues" evidence="1">
    <location>
        <begin position="1067"/>
        <end position="1078"/>
    </location>
</feature>
<dbReference type="InterPro" id="IPR046520">
    <property type="entry name" value="DUF6697"/>
</dbReference>
<evidence type="ECO:0000313" key="3">
    <source>
        <dbReference type="EMBL" id="TFY68478.1"/>
    </source>
</evidence>
<dbReference type="STRING" id="205917.A0A4Y9Z3K3"/>
<feature type="region of interest" description="Disordered" evidence="1">
    <location>
        <begin position="760"/>
        <end position="809"/>
    </location>
</feature>
<feature type="domain" description="DUF6697" evidence="2">
    <location>
        <begin position="857"/>
        <end position="1049"/>
    </location>
</feature>
<evidence type="ECO:0000256" key="1">
    <source>
        <dbReference type="SAM" id="MobiDB-lite"/>
    </source>
</evidence>
<gene>
    <name evidence="3" type="ORF">EVG20_g3536</name>
</gene>
<feature type="region of interest" description="Disordered" evidence="1">
    <location>
        <begin position="653"/>
        <end position="707"/>
    </location>
</feature>
<dbReference type="Proteomes" id="UP000298327">
    <property type="component" value="Unassembled WGS sequence"/>
</dbReference>
<dbReference type="AlphaFoldDB" id="A0A4Y9Z3K3"/>
<comment type="caution">
    <text evidence="3">The sequence shown here is derived from an EMBL/GenBank/DDBJ whole genome shotgun (WGS) entry which is preliminary data.</text>
</comment>
<dbReference type="Pfam" id="PF20411">
    <property type="entry name" value="DUF6697"/>
    <property type="match status" value="1"/>
</dbReference>
<evidence type="ECO:0000313" key="4">
    <source>
        <dbReference type="Proteomes" id="UP000298327"/>
    </source>
</evidence>
<dbReference type="OrthoDB" id="2742205at2759"/>
<feature type="region of interest" description="Disordered" evidence="1">
    <location>
        <begin position="1059"/>
        <end position="1107"/>
    </location>
</feature>
<reference evidence="3 4" key="1">
    <citation type="submission" date="2019-02" db="EMBL/GenBank/DDBJ databases">
        <title>Genome sequencing of the rare red list fungi Dentipellis fragilis.</title>
        <authorList>
            <person name="Buettner E."/>
            <person name="Kellner H."/>
        </authorList>
    </citation>
    <scope>NUCLEOTIDE SEQUENCE [LARGE SCALE GENOMIC DNA]</scope>
    <source>
        <strain evidence="3 4">DSM 105465</strain>
    </source>
</reference>